<feature type="compositionally biased region" description="Pro residues" evidence="7">
    <location>
        <begin position="80"/>
        <end position="93"/>
    </location>
</feature>
<keyword evidence="6" id="KW-0131">Cell cycle</keyword>
<evidence type="ECO:0000259" key="8">
    <source>
        <dbReference type="Pfam" id="PF12231"/>
    </source>
</evidence>
<dbReference type="PANTHER" id="PTHR22928">
    <property type="entry name" value="TELOMERE-ASSOCIATED PROTEIN RIF1"/>
    <property type="match status" value="1"/>
</dbReference>
<dbReference type="EMBL" id="CM003531">
    <property type="protein sequence ID" value="RCV20452.1"/>
    <property type="molecule type" value="Genomic_DNA"/>
</dbReference>
<evidence type="ECO:0000256" key="2">
    <source>
        <dbReference type="ARBA" id="ARBA00004574"/>
    </source>
</evidence>
<feature type="compositionally biased region" description="Low complexity" evidence="7">
    <location>
        <begin position="94"/>
        <end position="132"/>
    </location>
</feature>
<feature type="compositionally biased region" description="Low complexity" evidence="7">
    <location>
        <begin position="60"/>
        <end position="79"/>
    </location>
</feature>
<dbReference type="AlphaFoldDB" id="A0A368QRB4"/>
<evidence type="ECO:0000256" key="4">
    <source>
        <dbReference type="ARBA" id="ARBA00022895"/>
    </source>
</evidence>
<proteinExistence type="predicted"/>
<sequence length="1144" mass="129462">MEFLLSFPRRLITDFPPTVAPLLSARPNPPFTLRAKKPNPRPPRPWRRRRWRVRWRRSPRSPTAPRRTRVSSTCSAAAPTTPPPPRTSPPSCPHPSSRSYSATRPTLTRPSRPPRSSASDSRSTTPPSSLPSQMSQAVLDTLVQLIMNTRMKSVCNLGIWCISVQQLEPLIIDDRADLIVAAIVYALDNPFGSLSTTFEAAQAIMKLACQSHKRMRDLSSLWVPPIYQRLLSADKPERDMAERCLIKVSHVILPPQPLLSKAVALDLERKLLSHMMNMLDDASKKVQVVKSWGWIISFLGPDAVNNRPLLNKLLKVPEQMFIDLDTQVQIATMVSWRNLVDAFFPSQATESESHETVIAPLEPREHASAQVKRTRLIMVPLCRVLSRSRNIVLSSSCLSTWNYLLHRLGNLINCLPILEAAFAPILKIIFSVGINDQNKPLWSFCMNLFHDFSKSKSRHREDLCTPVNWNLVAQSCMHLKALLDFQHIKWLPWDIGCFHFQLDILGTILNPELFQDMIPEKMLIVMDSATEIFKFLLGGVQIELKEKCSYEQVRLCITDVCKFVKTKLFLDHVGKHSGNKCAMLLEFGLQFVEVIVGELDHSLLNSEKIEICLDIEHIKEIQYAECTRKFSFPGIRPLSYMEMVSPAVYMTALSLTMVAQYTGVLSHGDAEKLALILSSSDILKSFHVVVAFMYMQIMCPIFNRQRLKWLMVWNKFAKQLNDITISYLKASPGSSSYDVLHQFFCYPFFSFLYPGGLSIPWNAENSSCAPVMQDLEVELAIEVYRSLCTSSCNSKAAPKVFFEGFYDYLVNIIDEHTALFQANLEHCPEKFENTAILSALGEVVIGLLENDQILAYANQELNEANEDFTGSRHLNLFLSCLNLANRFMKFSRFGFKANPAGQHQVTSRFFSSLSNFVRHVVLKKDILLLFEIIGDQLTEWLSLSATLYCEMQQGKIIYQLEKLWLKILKCLNMSQLISDGPLSQKQQLLQVALSHPHDAISVATASACRAEANIKISLHSGCLVSKLDGLLMDRRKDHNSCSSSADKALAREEIDISSRLALATSKKVTKHTDRDAGSLKISAGLGRKRLKIMKYSTKPKELNKNAVRIGDLSARVDGVFSPRCMESKECRKPELILEMLKRKR</sequence>
<dbReference type="GO" id="GO:0005634">
    <property type="term" value="C:nucleus"/>
    <property type="evidence" value="ECO:0007669"/>
    <property type="project" value="UniProtKB-SubCell"/>
</dbReference>
<accession>A0A368QRB4</accession>
<protein>
    <recommendedName>
        <fullName evidence="8">Telomere-associated protein Rif1 N-terminal domain-containing protein</fullName>
    </recommendedName>
</protein>
<feature type="compositionally biased region" description="Basic residues" evidence="7">
    <location>
        <begin position="34"/>
        <end position="59"/>
    </location>
</feature>
<dbReference type="InterPro" id="IPR022031">
    <property type="entry name" value="Rif1_N"/>
</dbReference>
<comment type="subcellular location">
    <subcellularLocation>
        <location evidence="2">Chromosome</location>
        <location evidence="2">Telomere</location>
    </subcellularLocation>
    <subcellularLocation>
        <location evidence="1">Nucleus</location>
    </subcellularLocation>
</comment>
<evidence type="ECO:0000256" key="1">
    <source>
        <dbReference type="ARBA" id="ARBA00004123"/>
    </source>
</evidence>
<gene>
    <name evidence="9" type="ORF">SETIT_4G056800v2</name>
</gene>
<reference evidence="9" key="1">
    <citation type="journal article" date="2012" name="Nat. Biotechnol.">
        <title>Reference genome sequence of the model plant Setaria.</title>
        <authorList>
            <person name="Bennetzen J.L."/>
            <person name="Schmutz J."/>
            <person name="Wang H."/>
            <person name="Percifield R."/>
            <person name="Hawkins J."/>
            <person name="Pontaroli A.C."/>
            <person name="Estep M."/>
            <person name="Feng L."/>
            <person name="Vaughn J.N."/>
            <person name="Grimwood J."/>
            <person name="Jenkins J."/>
            <person name="Barry K."/>
            <person name="Lindquist E."/>
            <person name="Hellsten U."/>
            <person name="Deshpande S."/>
            <person name="Wang X."/>
            <person name="Wu X."/>
            <person name="Mitros T."/>
            <person name="Triplett J."/>
            <person name="Yang X."/>
            <person name="Ye C.Y."/>
            <person name="Mauro-Herrera M."/>
            <person name="Wang L."/>
            <person name="Li P."/>
            <person name="Sharma M."/>
            <person name="Sharma R."/>
            <person name="Ronald P.C."/>
            <person name="Panaud O."/>
            <person name="Kellogg E.A."/>
            <person name="Brutnell T.P."/>
            <person name="Doust A.N."/>
            <person name="Tuskan G.A."/>
            <person name="Rokhsar D."/>
            <person name="Devos K.M."/>
        </authorList>
    </citation>
    <scope>NUCLEOTIDE SEQUENCE [LARGE SCALE GENOMIC DNA]</scope>
    <source>
        <strain evidence="9">Yugu1</strain>
    </source>
</reference>
<evidence type="ECO:0000256" key="6">
    <source>
        <dbReference type="ARBA" id="ARBA00023306"/>
    </source>
</evidence>
<dbReference type="InterPro" id="IPR016024">
    <property type="entry name" value="ARM-type_fold"/>
</dbReference>
<keyword evidence="4" id="KW-0779">Telomere</keyword>
<dbReference type="PANTHER" id="PTHR22928:SF3">
    <property type="entry name" value="TELOMERE-ASSOCIATED PROTEIN RIF1"/>
    <property type="match status" value="1"/>
</dbReference>
<evidence type="ECO:0000313" key="9">
    <source>
        <dbReference type="EMBL" id="RCV20452.1"/>
    </source>
</evidence>
<dbReference type="STRING" id="4555.A0A368QRB4"/>
<dbReference type="GO" id="GO:0000781">
    <property type="term" value="C:chromosome, telomeric region"/>
    <property type="evidence" value="ECO:0007669"/>
    <property type="project" value="UniProtKB-SubCell"/>
</dbReference>
<name>A0A368QRB4_SETIT</name>
<keyword evidence="3" id="KW-0158">Chromosome</keyword>
<evidence type="ECO:0000256" key="3">
    <source>
        <dbReference type="ARBA" id="ARBA00022454"/>
    </source>
</evidence>
<evidence type="ECO:0000256" key="5">
    <source>
        <dbReference type="ARBA" id="ARBA00023242"/>
    </source>
</evidence>
<dbReference type="OrthoDB" id="5399929at2759"/>
<organism evidence="9">
    <name type="scientific">Setaria italica</name>
    <name type="common">Foxtail millet</name>
    <name type="synonym">Panicum italicum</name>
    <dbReference type="NCBI Taxonomy" id="4555"/>
    <lineage>
        <taxon>Eukaryota</taxon>
        <taxon>Viridiplantae</taxon>
        <taxon>Streptophyta</taxon>
        <taxon>Embryophyta</taxon>
        <taxon>Tracheophyta</taxon>
        <taxon>Spermatophyta</taxon>
        <taxon>Magnoliopsida</taxon>
        <taxon>Liliopsida</taxon>
        <taxon>Poales</taxon>
        <taxon>Poaceae</taxon>
        <taxon>PACMAD clade</taxon>
        <taxon>Panicoideae</taxon>
        <taxon>Panicodae</taxon>
        <taxon>Paniceae</taxon>
        <taxon>Cenchrinae</taxon>
        <taxon>Setaria</taxon>
    </lineage>
</organism>
<dbReference type="SUPFAM" id="SSF48371">
    <property type="entry name" value="ARM repeat"/>
    <property type="match status" value="1"/>
</dbReference>
<feature type="region of interest" description="Disordered" evidence="7">
    <location>
        <begin position="19"/>
        <end position="134"/>
    </location>
</feature>
<feature type="domain" description="Telomere-associated protein Rif1 N-terminal" evidence="8">
    <location>
        <begin position="130"/>
        <end position="385"/>
    </location>
</feature>
<keyword evidence="5" id="KW-0539">Nucleus</keyword>
<reference evidence="9" key="2">
    <citation type="submission" date="2015-07" db="EMBL/GenBank/DDBJ databases">
        <authorList>
            <person name="Noorani M."/>
        </authorList>
    </citation>
    <scope>NUCLEOTIDE SEQUENCE</scope>
    <source>
        <strain evidence="9">Yugu1</strain>
    </source>
</reference>
<evidence type="ECO:0000256" key="7">
    <source>
        <dbReference type="SAM" id="MobiDB-lite"/>
    </source>
</evidence>
<dbReference type="Pfam" id="PF12231">
    <property type="entry name" value="Rif1_N"/>
    <property type="match status" value="1"/>
</dbReference>